<accession>A0AAW2U832</accession>
<sequence>MALSLFTVQQKKAESLRDYLLCFNAATLEVPAATLDVKASVLSQGLLDGDFFKTLMINIEIAQASKEGR</sequence>
<reference evidence="1" key="1">
    <citation type="submission" date="2020-06" db="EMBL/GenBank/DDBJ databases">
        <authorList>
            <person name="Li T."/>
            <person name="Hu X."/>
            <person name="Zhang T."/>
            <person name="Song X."/>
            <person name="Zhang H."/>
            <person name="Dai N."/>
            <person name="Sheng W."/>
            <person name="Hou X."/>
            <person name="Wei L."/>
        </authorList>
    </citation>
    <scope>NUCLEOTIDE SEQUENCE</scope>
    <source>
        <strain evidence="1">G02</strain>
        <tissue evidence="1">Leaf</tissue>
    </source>
</reference>
<name>A0AAW2U832_SESRA</name>
<dbReference type="EMBL" id="JACGWJ010000006">
    <property type="protein sequence ID" value="KAL0413018.1"/>
    <property type="molecule type" value="Genomic_DNA"/>
</dbReference>
<gene>
    <name evidence="1" type="ORF">Sradi_1503500</name>
</gene>
<protein>
    <submittedName>
        <fullName evidence="1">Uncharacterized protein</fullName>
    </submittedName>
</protein>
<reference evidence="1" key="2">
    <citation type="journal article" date="2024" name="Plant">
        <title>Genomic evolution and insights into agronomic trait innovations of Sesamum species.</title>
        <authorList>
            <person name="Miao H."/>
            <person name="Wang L."/>
            <person name="Qu L."/>
            <person name="Liu H."/>
            <person name="Sun Y."/>
            <person name="Le M."/>
            <person name="Wang Q."/>
            <person name="Wei S."/>
            <person name="Zheng Y."/>
            <person name="Lin W."/>
            <person name="Duan Y."/>
            <person name="Cao H."/>
            <person name="Xiong S."/>
            <person name="Wang X."/>
            <person name="Wei L."/>
            <person name="Li C."/>
            <person name="Ma Q."/>
            <person name="Ju M."/>
            <person name="Zhao R."/>
            <person name="Li G."/>
            <person name="Mu C."/>
            <person name="Tian Q."/>
            <person name="Mei H."/>
            <person name="Zhang T."/>
            <person name="Gao T."/>
            <person name="Zhang H."/>
        </authorList>
    </citation>
    <scope>NUCLEOTIDE SEQUENCE</scope>
    <source>
        <strain evidence="1">G02</strain>
    </source>
</reference>
<evidence type="ECO:0000313" key="1">
    <source>
        <dbReference type="EMBL" id="KAL0413018.1"/>
    </source>
</evidence>
<dbReference type="AlphaFoldDB" id="A0AAW2U832"/>
<proteinExistence type="predicted"/>
<comment type="caution">
    <text evidence="1">The sequence shown here is derived from an EMBL/GenBank/DDBJ whole genome shotgun (WGS) entry which is preliminary data.</text>
</comment>
<organism evidence="1">
    <name type="scientific">Sesamum radiatum</name>
    <name type="common">Black benniseed</name>
    <dbReference type="NCBI Taxonomy" id="300843"/>
    <lineage>
        <taxon>Eukaryota</taxon>
        <taxon>Viridiplantae</taxon>
        <taxon>Streptophyta</taxon>
        <taxon>Embryophyta</taxon>
        <taxon>Tracheophyta</taxon>
        <taxon>Spermatophyta</taxon>
        <taxon>Magnoliopsida</taxon>
        <taxon>eudicotyledons</taxon>
        <taxon>Gunneridae</taxon>
        <taxon>Pentapetalae</taxon>
        <taxon>asterids</taxon>
        <taxon>lamiids</taxon>
        <taxon>Lamiales</taxon>
        <taxon>Pedaliaceae</taxon>
        <taxon>Sesamum</taxon>
    </lineage>
</organism>